<keyword evidence="2" id="KW-0472">Membrane</keyword>
<dbReference type="EMBL" id="BNJK01000001">
    <property type="protein sequence ID" value="GHO92125.1"/>
    <property type="molecule type" value="Genomic_DNA"/>
</dbReference>
<dbReference type="RefSeq" id="WP_220202983.1">
    <property type="nucleotide sequence ID" value="NZ_BNJK01000001.1"/>
</dbReference>
<dbReference type="Proteomes" id="UP000597444">
    <property type="component" value="Unassembled WGS sequence"/>
</dbReference>
<evidence type="ECO:0000256" key="2">
    <source>
        <dbReference type="SAM" id="Phobius"/>
    </source>
</evidence>
<sequence>MTQQISRPPVQTEEQSDSAKLSTQSPLSHRSLLALLAIIGLVLLTFTGLFVKNTPELLHPPADPVALTATAAQQNALPVQLPGAATPAQLQLSGSHTIVYAQQNALYRVSVPNGTPQAIAAPGYRYNRAVPPILLANDQLLYSGNGLWITSILQNGQGGAAHQIASIADDRVITSLVLAPNGRDIAWSTAPANGKGTIRIYAGSLTSSSQVYQQEATKCPCFRVFSLTTPASGQMMLLLSNDYGDHQAAAYNLWSLVVTAGKGSEPQPLLTDSPPQIPLIQAGNTVLYSTSNGIVPQPTDNSTPDDIAALNYANGLALSALEVTPSTALSPAQVVLPMQRDFANFSAYHWVMSPSFAPDGQTLVYVLFSGDDQAPFARHSSLYTVHINGTGATMQAGKPQVLATTSARYIEVGPWLNSDTLTFYADNALYAMDAHTGATTLLTRLNMYGQIVAATGS</sequence>
<gene>
    <name evidence="3" type="ORF">KSF_021730</name>
</gene>
<protein>
    <submittedName>
        <fullName evidence="3">Uncharacterized protein</fullName>
    </submittedName>
</protein>
<dbReference type="AlphaFoldDB" id="A0A8J3N1B7"/>
<feature type="transmembrane region" description="Helical" evidence="2">
    <location>
        <begin position="32"/>
        <end position="51"/>
    </location>
</feature>
<keyword evidence="4" id="KW-1185">Reference proteome</keyword>
<accession>A0A8J3N1B7</accession>
<proteinExistence type="predicted"/>
<keyword evidence="2" id="KW-1133">Transmembrane helix</keyword>
<organism evidence="3 4">
    <name type="scientific">Reticulibacter mediterranei</name>
    <dbReference type="NCBI Taxonomy" id="2778369"/>
    <lineage>
        <taxon>Bacteria</taxon>
        <taxon>Bacillati</taxon>
        <taxon>Chloroflexota</taxon>
        <taxon>Ktedonobacteria</taxon>
        <taxon>Ktedonobacterales</taxon>
        <taxon>Reticulibacteraceae</taxon>
        <taxon>Reticulibacter</taxon>
    </lineage>
</organism>
<evidence type="ECO:0000256" key="1">
    <source>
        <dbReference type="SAM" id="MobiDB-lite"/>
    </source>
</evidence>
<evidence type="ECO:0000313" key="3">
    <source>
        <dbReference type="EMBL" id="GHO92125.1"/>
    </source>
</evidence>
<name>A0A8J3N1B7_9CHLR</name>
<evidence type="ECO:0000313" key="4">
    <source>
        <dbReference type="Proteomes" id="UP000597444"/>
    </source>
</evidence>
<comment type="caution">
    <text evidence="3">The sequence shown here is derived from an EMBL/GenBank/DDBJ whole genome shotgun (WGS) entry which is preliminary data.</text>
</comment>
<feature type="region of interest" description="Disordered" evidence="1">
    <location>
        <begin position="1"/>
        <end position="23"/>
    </location>
</feature>
<keyword evidence="2" id="KW-0812">Transmembrane</keyword>
<reference evidence="3" key="1">
    <citation type="submission" date="2020-10" db="EMBL/GenBank/DDBJ databases">
        <title>Taxonomic study of unclassified bacteria belonging to the class Ktedonobacteria.</title>
        <authorList>
            <person name="Yabe S."/>
            <person name="Wang C.M."/>
            <person name="Zheng Y."/>
            <person name="Sakai Y."/>
            <person name="Cavaletti L."/>
            <person name="Monciardini P."/>
            <person name="Donadio S."/>
        </authorList>
    </citation>
    <scope>NUCLEOTIDE SEQUENCE</scope>
    <source>
        <strain evidence="3">ID150040</strain>
    </source>
</reference>
<dbReference type="SUPFAM" id="SSF82171">
    <property type="entry name" value="DPP6 N-terminal domain-like"/>
    <property type="match status" value="1"/>
</dbReference>